<proteinExistence type="predicted"/>
<reference evidence="2 3" key="1">
    <citation type="submission" date="2023-05" db="EMBL/GenBank/DDBJ databases">
        <title>Comparative genomics reveals the evidence of polycyclic aromatic hydrocarbons degradation in moderately halophilic genus Pontibacillus.</title>
        <authorList>
            <person name="Yang H."/>
            <person name="Qian Z."/>
        </authorList>
    </citation>
    <scope>NUCLEOTIDE SEQUENCE [LARGE SCALE GENOMIC DNA]</scope>
    <source>
        <strain evidence="3">HN14</strain>
    </source>
</reference>
<dbReference type="Pfam" id="PF16291">
    <property type="entry name" value="DUF4937"/>
    <property type="match status" value="1"/>
</dbReference>
<dbReference type="Proteomes" id="UP001236652">
    <property type="component" value="Chromosome"/>
</dbReference>
<dbReference type="InterPro" id="IPR011008">
    <property type="entry name" value="Dimeric_a/b-barrel"/>
</dbReference>
<dbReference type="RefSeq" id="WP_231416848.1">
    <property type="nucleotide sequence ID" value="NZ_CP126446.1"/>
</dbReference>
<feature type="domain" description="DUF4937" evidence="1">
    <location>
        <begin position="2"/>
        <end position="90"/>
    </location>
</feature>
<protein>
    <submittedName>
        <fullName evidence="2">YdbC family protein</fullName>
    </submittedName>
</protein>
<keyword evidence="3" id="KW-1185">Reference proteome</keyword>
<name>A0ABY8USV2_9BACI</name>
<evidence type="ECO:0000313" key="3">
    <source>
        <dbReference type="Proteomes" id="UP001236652"/>
    </source>
</evidence>
<sequence length="161" mass="18860">MILKWIECIVPFQKRNAFSQAQAKWGQLKRIDGFIGQIGGWEKTDARKAFILAFWTDLASYQSFMNNEHERFVQENQQESTYDFISVSLYSNEDQVNVRPFLERGEMVCYSGEYMDKALKFNSLLAHDSSIYISAVEECNKCKDIIELEKEWRVTQSQKEG</sequence>
<evidence type="ECO:0000259" key="1">
    <source>
        <dbReference type="Pfam" id="PF16291"/>
    </source>
</evidence>
<accession>A0ABY8USV2</accession>
<evidence type="ECO:0000313" key="2">
    <source>
        <dbReference type="EMBL" id="WIF96577.1"/>
    </source>
</evidence>
<dbReference type="SUPFAM" id="SSF54909">
    <property type="entry name" value="Dimeric alpha+beta barrel"/>
    <property type="match status" value="1"/>
</dbReference>
<dbReference type="EMBL" id="CP126446">
    <property type="protein sequence ID" value="WIF96577.1"/>
    <property type="molecule type" value="Genomic_DNA"/>
</dbReference>
<organism evidence="2 3">
    <name type="scientific">Pontibacillus chungwhensis</name>
    <dbReference type="NCBI Taxonomy" id="265426"/>
    <lineage>
        <taxon>Bacteria</taxon>
        <taxon>Bacillati</taxon>
        <taxon>Bacillota</taxon>
        <taxon>Bacilli</taxon>
        <taxon>Bacillales</taxon>
        <taxon>Bacillaceae</taxon>
        <taxon>Pontibacillus</taxon>
    </lineage>
</organism>
<dbReference type="InterPro" id="IPR032555">
    <property type="entry name" value="DUF4937"/>
</dbReference>
<gene>
    <name evidence="2" type="ORF">QNI29_12530</name>
</gene>